<organism evidence="2 3">
    <name type="scientific">Kangiella spongicola</name>
    <dbReference type="NCBI Taxonomy" id="796379"/>
    <lineage>
        <taxon>Bacteria</taxon>
        <taxon>Pseudomonadati</taxon>
        <taxon>Pseudomonadota</taxon>
        <taxon>Gammaproteobacteria</taxon>
        <taxon>Kangiellales</taxon>
        <taxon>Kangiellaceae</taxon>
        <taxon>Kangiella</taxon>
    </lineage>
</organism>
<feature type="transmembrane region" description="Helical" evidence="1">
    <location>
        <begin position="114"/>
        <end position="133"/>
    </location>
</feature>
<evidence type="ECO:0000313" key="3">
    <source>
        <dbReference type="Proteomes" id="UP000247689"/>
    </source>
</evidence>
<accession>A0A318D5P0</accession>
<dbReference type="OrthoDB" id="1494810at2"/>
<evidence type="ECO:0000313" key="2">
    <source>
        <dbReference type="EMBL" id="PXF63108.1"/>
    </source>
</evidence>
<keyword evidence="1" id="KW-0472">Membrane</keyword>
<keyword evidence="3" id="KW-1185">Reference proteome</keyword>
<evidence type="ECO:0000256" key="1">
    <source>
        <dbReference type="SAM" id="Phobius"/>
    </source>
</evidence>
<dbReference type="AlphaFoldDB" id="A0A318D5P0"/>
<proteinExistence type="predicted"/>
<dbReference type="Proteomes" id="UP000247689">
    <property type="component" value="Unassembled WGS sequence"/>
</dbReference>
<reference evidence="2 3" key="1">
    <citation type="submission" date="2018-05" db="EMBL/GenBank/DDBJ databases">
        <title>Kangiella spongicola genome sequence.</title>
        <authorList>
            <person name="Maclea K.S."/>
            <person name="Goen A.E."/>
            <person name="Kelley C."/>
            <person name="Underriner A."/>
            <person name="Silverwood T."/>
            <person name="Trachtenberg A.M."/>
        </authorList>
    </citation>
    <scope>NUCLEOTIDE SEQUENCE [LARGE SCALE GENOMIC DNA]</scope>
    <source>
        <strain evidence="2 3">ATCC BAA-2076</strain>
    </source>
</reference>
<gene>
    <name evidence="2" type="ORF">DL796_06565</name>
</gene>
<sequence>MNTTNLFSELLVVGAGGVAWYTLLFIAIFGPEPILYILAGSSFIFIGISIIFTYFMGVLLDRAYVQLWRKMDEHFRRKEYPCLNNYNIAQALIAEKCKESSNELLNFYRSRIRILRGSMVNFFLIAIFGAWAANDSIGVATFICISALLISSTCFLGFKDLSQKLYKKTSILERELSSS</sequence>
<dbReference type="RefSeq" id="WP_110200911.1">
    <property type="nucleotide sequence ID" value="NZ_QICH01000002.1"/>
</dbReference>
<feature type="transmembrane region" description="Helical" evidence="1">
    <location>
        <begin position="34"/>
        <end position="60"/>
    </location>
</feature>
<protein>
    <recommendedName>
        <fullName evidence="4">DUF2721 domain-containing protein</fullName>
    </recommendedName>
</protein>
<feature type="transmembrane region" description="Helical" evidence="1">
    <location>
        <begin position="139"/>
        <end position="158"/>
    </location>
</feature>
<keyword evidence="1" id="KW-0812">Transmembrane</keyword>
<feature type="transmembrane region" description="Helical" evidence="1">
    <location>
        <begin position="7"/>
        <end position="28"/>
    </location>
</feature>
<name>A0A318D5P0_9GAMM</name>
<dbReference type="EMBL" id="QICH01000002">
    <property type="protein sequence ID" value="PXF63108.1"/>
    <property type="molecule type" value="Genomic_DNA"/>
</dbReference>
<comment type="caution">
    <text evidence="2">The sequence shown here is derived from an EMBL/GenBank/DDBJ whole genome shotgun (WGS) entry which is preliminary data.</text>
</comment>
<evidence type="ECO:0008006" key="4">
    <source>
        <dbReference type="Google" id="ProtNLM"/>
    </source>
</evidence>
<keyword evidence="1" id="KW-1133">Transmembrane helix</keyword>